<evidence type="ECO:0000313" key="3">
    <source>
        <dbReference type="Proteomes" id="UP000650466"/>
    </source>
</evidence>
<sequence>MAELRRFTIRPKIKEEESFSSYLLRIGSLNNTEYTEIFGSLNKGTFKRYDSRYNYYLDVMPAYILDTSMLSILLNRPEEYIEASTFTSMYSKFMEKKDFKEKAHKELGITKIIEHKYRRFCPKCIEKGIFKLHWQLIDIEICDVHEVRLQNKCNNCDSEQPYLNTATQLKDICYKCSHSLKSSYTKVTDLEFIEKQRLLIKNYQYLINPNNILINNIDGFDRERSLAIILLYIMNGEGKEFNRQEFNNAHSEKTIRRIIELARGIKKTGNLTIENFFEIIMELNIDIGFLKDITVPNMFIESLNRHYLITSDVAGNCLAPWCKSYRTNESMKKVKRSKYFKGRNRYSKAFVCTKCYMKYGYRRNDGHWEAADDKVHLIERFINFYPNETLIKKNREHFKLSLEAFYDLLGYACNYKLLPKKLNVKKPIDSNGDILAVFERLVQDGGNLFRQAQKKNNWTMGEFYYYLNLPEIQSYLHFDALNVNLVEKIEDFEAKVNVELEKCLKNNVKITVNHIASKLKSTKKTLKKYGLTEKIIKTGEKQNLRMIKSEKKILYGKIKGFCNHKFKEDKPILSKELYQYIGYSHTFLMKNHPDLYKYIVKLVDLDKERISKIKLEQYKIMVKEAINELIKMGNSVSQKSILKKSNLTDNVYRAYPELKDHIHGYLYQGVTKLISD</sequence>
<dbReference type="EMBL" id="JACVVD010000013">
    <property type="protein sequence ID" value="MBD0383870.1"/>
    <property type="molecule type" value="Genomic_DNA"/>
</dbReference>
<dbReference type="RefSeq" id="WP_188177643.1">
    <property type="nucleotide sequence ID" value="NZ_JACVVD010000013.1"/>
</dbReference>
<dbReference type="Proteomes" id="UP000650466">
    <property type="component" value="Unassembled WGS sequence"/>
</dbReference>
<accession>A0A926KXN9</accession>
<reference evidence="2" key="1">
    <citation type="submission" date="2020-09" db="EMBL/GenBank/DDBJ databases">
        <title>Draft Genome Sequence of Paenibacillus sp. WST5.</title>
        <authorList>
            <person name="Bao Z."/>
        </authorList>
    </citation>
    <scope>NUCLEOTIDE SEQUENCE</scope>
    <source>
        <strain evidence="2">WST5</strain>
    </source>
</reference>
<organism evidence="2 3">
    <name type="scientific">Paenibacillus sedimenti</name>
    <dbReference type="NCBI Taxonomy" id="2770274"/>
    <lineage>
        <taxon>Bacteria</taxon>
        <taxon>Bacillati</taxon>
        <taxon>Bacillota</taxon>
        <taxon>Bacilli</taxon>
        <taxon>Bacillales</taxon>
        <taxon>Paenibacillaceae</taxon>
        <taxon>Paenibacillus</taxon>
    </lineage>
</organism>
<keyword evidence="3" id="KW-1185">Reference proteome</keyword>
<feature type="domain" description="TniQ" evidence="1">
    <location>
        <begin position="9"/>
        <end position="149"/>
    </location>
</feature>
<name>A0A926KXN9_9BACL</name>
<dbReference type="AlphaFoldDB" id="A0A926KXN9"/>
<comment type="caution">
    <text evidence="2">The sequence shown here is derived from an EMBL/GenBank/DDBJ whole genome shotgun (WGS) entry which is preliminary data.</text>
</comment>
<gene>
    <name evidence="2" type="ORF">ICC18_27730</name>
</gene>
<dbReference type="InterPro" id="IPR009492">
    <property type="entry name" value="TniQ"/>
</dbReference>
<protein>
    <submittedName>
        <fullName evidence="2">TniQ family protein</fullName>
    </submittedName>
</protein>
<dbReference type="Pfam" id="PF06527">
    <property type="entry name" value="TniQ"/>
    <property type="match status" value="1"/>
</dbReference>
<evidence type="ECO:0000259" key="1">
    <source>
        <dbReference type="Pfam" id="PF06527"/>
    </source>
</evidence>
<proteinExistence type="predicted"/>
<evidence type="ECO:0000313" key="2">
    <source>
        <dbReference type="EMBL" id="MBD0383870.1"/>
    </source>
</evidence>